<name>A0A0E4CYG0_9BACL</name>
<evidence type="ECO:0000313" key="5">
    <source>
        <dbReference type="Proteomes" id="UP000033163"/>
    </source>
</evidence>
<evidence type="ECO:0000256" key="1">
    <source>
        <dbReference type="ARBA" id="ARBA00022969"/>
    </source>
</evidence>
<dbReference type="AlphaFoldDB" id="A0A0E4CYG0"/>
<dbReference type="Gene3D" id="1.20.1260.10">
    <property type="match status" value="1"/>
</dbReference>
<reference evidence="5" key="1">
    <citation type="submission" date="2015-03" db="EMBL/GenBank/DDBJ databases">
        <authorList>
            <person name="Wibberg D."/>
        </authorList>
    </citation>
    <scope>NUCLEOTIDE SEQUENCE [LARGE SCALE GENOMIC DNA]</scope>
</reference>
<dbReference type="GO" id="GO:0030435">
    <property type="term" value="P:sporulation resulting in formation of a cellular spore"/>
    <property type="evidence" value="ECO:0007669"/>
    <property type="project" value="UniProtKB-KW"/>
</dbReference>
<dbReference type="Proteomes" id="UP000033163">
    <property type="component" value="Chromosome I"/>
</dbReference>
<keyword evidence="1" id="KW-0749">Sporulation</keyword>
<comment type="similarity">
    <text evidence="3">Belongs to the CotF family.</text>
</comment>
<sequence>MKKGGENIFMNTPTLAPHESMELHEALNFKTLCLAKSKLMQGLVFDQELKALMQKDVIQSTQQIAELQTIYARAPFQAPVPNSPTPITH</sequence>
<evidence type="ECO:0000313" key="4">
    <source>
        <dbReference type="EMBL" id="CQR57389.1"/>
    </source>
</evidence>
<evidence type="ECO:0000256" key="3">
    <source>
        <dbReference type="ARBA" id="ARBA00024344"/>
    </source>
</evidence>
<gene>
    <name evidence="4" type="ORF">PRIO_4987</name>
</gene>
<organism evidence="4 5">
    <name type="scientific">Paenibacillus riograndensis SBR5</name>
    <dbReference type="NCBI Taxonomy" id="1073571"/>
    <lineage>
        <taxon>Bacteria</taxon>
        <taxon>Bacillati</taxon>
        <taxon>Bacillota</taxon>
        <taxon>Bacilli</taxon>
        <taxon>Bacillales</taxon>
        <taxon>Paenibacillaceae</taxon>
        <taxon>Paenibacillus</taxon>
        <taxon>Paenibacillus sonchi group</taxon>
    </lineage>
</organism>
<proteinExistence type="inferred from homology"/>
<dbReference type="InterPro" id="IPR012347">
    <property type="entry name" value="Ferritin-like"/>
</dbReference>
<evidence type="ECO:0000256" key="2">
    <source>
        <dbReference type="ARBA" id="ARBA00024325"/>
    </source>
</evidence>
<accession>A0A0E4CYG0</accession>
<dbReference type="EMBL" id="LN831776">
    <property type="protein sequence ID" value="CQR57389.1"/>
    <property type="molecule type" value="Genomic_DNA"/>
</dbReference>
<protein>
    <submittedName>
        <fullName evidence="4">Uncharacterized protein</fullName>
    </submittedName>
</protein>
<comment type="subcellular location">
    <subcellularLocation>
        <location evidence="2">Spore coat</location>
    </subcellularLocation>
</comment>
<dbReference type="InterPro" id="IPR012851">
    <property type="entry name" value="Spore_coat_CotF-like"/>
</dbReference>
<dbReference type="PANTHER" id="PTHR39183">
    <property type="entry name" value="SPORE COAT PROTEIN F-LIKE PROTEIN YHCQ"/>
    <property type="match status" value="1"/>
</dbReference>
<dbReference type="PATRIC" id="fig|1073571.4.peg.5358"/>
<dbReference type="KEGG" id="pri:PRIO_4987"/>
<dbReference type="PANTHER" id="PTHR39183:SF1">
    <property type="entry name" value="SPORE COAT PROTEIN F-LIKE PROTEIN YHCQ"/>
    <property type="match status" value="1"/>
</dbReference>
<dbReference type="HOGENOM" id="CLU_191305_0_0_9"/>